<proteinExistence type="inferred from homology"/>
<feature type="transmembrane region" description="Helical" evidence="7">
    <location>
        <begin position="90"/>
        <end position="114"/>
    </location>
</feature>
<feature type="transmembrane region" description="Helical" evidence="7">
    <location>
        <begin position="40"/>
        <end position="58"/>
    </location>
</feature>
<reference evidence="10" key="1">
    <citation type="journal article" date="2017" name="Genome Biol.">
        <title>Comparative genomics reveals high biological diversity and specific adaptations in the industrially and medically important fungal genus Aspergillus.</title>
        <authorList>
            <person name="de Vries R.P."/>
            <person name="Riley R."/>
            <person name="Wiebenga A."/>
            <person name="Aguilar-Osorio G."/>
            <person name="Amillis S."/>
            <person name="Uchima C.A."/>
            <person name="Anderluh G."/>
            <person name="Asadollahi M."/>
            <person name="Askin M."/>
            <person name="Barry K."/>
            <person name="Battaglia E."/>
            <person name="Bayram O."/>
            <person name="Benocci T."/>
            <person name="Braus-Stromeyer S.A."/>
            <person name="Caldana C."/>
            <person name="Canovas D."/>
            <person name="Cerqueira G.C."/>
            <person name="Chen F."/>
            <person name="Chen W."/>
            <person name="Choi C."/>
            <person name="Clum A."/>
            <person name="Dos Santos R.A."/>
            <person name="Damasio A.R."/>
            <person name="Diallinas G."/>
            <person name="Emri T."/>
            <person name="Fekete E."/>
            <person name="Flipphi M."/>
            <person name="Freyberg S."/>
            <person name="Gallo A."/>
            <person name="Gournas C."/>
            <person name="Habgood R."/>
            <person name="Hainaut M."/>
            <person name="Harispe M.L."/>
            <person name="Henrissat B."/>
            <person name="Hilden K.S."/>
            <person name="Hope R."/>
            <person name="Hossain A."/>
            <person name="Karabika E."/>
            <person name="Karaffa L."/>
            <person name="Karanyi Z."/>
            <person name="Krasevec N."/>
            <person name="Kuo A."/>
            <person name="Kusch H."/>
            <person name="LaButti K."/>
            <person name="Lagendijk E.L."/>
            <person name="Lapidus A."/>
            <person name="Levasseur A."/>
            <person name="Lindquist E."/>
            <person name="Lipzen A."/>
            <person name="Logrieco A.F."/>
            <person name="MacCabe A."/>
            <person name="Maekelae M.R."/>
            <person name="Malavazi I."/>
            <person name="Melin P."/>
            <person name="Meyer V."/>
            <person name="Mielnichuk N."/>
            <person name="Miskei M."/>
            <person name="Molnar A.P."/>
            <person name="Mule G."/>
            <person name="Ngan C.Y."/>
            <person name="Orejas M."/>
            <person name="Orosz E."/>
            <person name="Ouedraogo J.P."/>
            <person name="Overkamp K.M."/>
            <person name="Park H.-S."/>
            <person name="Perrone G."/>
            <person name="Piumi F."/>
            <person name="Punt P.J."/>
            <person name="Ram A.F."/>
            <person name="Ramon A."/>
            <person name="Rauscher S."/>
            <person name="Record E."/>
            <person name="Riano-Pachon D.M."/>
            <person name="Robert V."/>
            <person name="Roehrig J."/>
            <person name="Ruller R."/>
            <person name="Salamov A."/>
            <person name="Salih N.S."/>
            <person name="Samson R.A."/>
            <person name="Sandor E."/>
            <person name="Sanguinetti M."/>
            <person name="Schuetze T."/>
            <person name="Sepcic K."/>
            <person name="Shelest E."/>
            <person name="Sherlock G."/>
            <person name="Sophianopoulou V."/>
            <person name="Squina F.M."/>
            <person name="Sun H."/>
            <person name="Susca A."/>
            <person name="Todd R.B."/>
            <person name="Tsang A."/>
            <person name="Unkles S.E."/>
            <person name="van de Wiele N."/>
            <person name="van Rossen-Uffink D."/>
            <person name="Oliveira J.V."/>
            <person name="Vesth T.C."/>
            <person name="Visser J."/>
            <person name="Yu J.-H."/>
            <person name="Zhou M."/>
            <person name="Andersen M.R."/>
            <person name="Archer D.B."/>
            <person name="Baker S.E."/>
            <person name="Benoit I."/>
            <person name="Brakhage A.A."/>
            <person name="Braus G.H."/>
            <person name="Fischer R."/>
            <person name="Frisvad J.C."/>
            <person name="Goldman G.H."/>
            <person name="Houbraken J."/>
            <person name="Oakley B."/>
            <person name="Pocsi I."/>
            <person name="Scazzocchio C."/>
            <person name="Seiboth B."/>
            <person name="vanKuyk P.A."/>
            <person name="Wortman J."/>
            <person name="Dyer P.S."/>
            <person name="Grigoriev I.V."/>
        </authorList>
    </citation>
    <scope>NUCLEOTIDE SEQUENCE [LARGE SCALE GENOMIC DNA]</scope>
    <source>
        <strain evidence="10">CBS 583.65</strain>
    </source>
</reference>
<evidence type="ECO:0000256" key="3">
    <source>
        <dbReference type="ARBA" id="ARBA00022989"/>
    </source>
</evidence>
<feature type="domain" description="Rhodopsin" evidence="8">
    <location>
        <begin position="22"/>
        <end position="157"/>
    </location>
</feature>
<sequence length="375" mass="41415">MGYSSSTELFVEWAVGLAIIAVRIYARWSVGKRNFYWDELCLAFVTVFWTFHTVFLYLCTDVYGSNIGLNEQSALEVPNDQVGALREGSIYAFVSWLAYIFMVWSFKGVLIFLYSRLTTGLRQHRILLGVGIGAVITFFASLFFHLFSCMPVSRSWQVKPYAGDIAVMVVPMPLIVAARISTLQKIILCGLFSSGIFVMIAAILRAYYSVTNINKLSTALGWASREALVSAIIVCAPGIKPLLTRIGLFRSYGSSKGYNNYTSGGTPGSKSKSKSKSRNTSTIFTSRSRKNGSVLHSFTDKRDSKGDGHTHPYELSRLEQRKRRGSSGESQEHIIESGYTNTNTSTGTGGKGEREDSPDHGILVTTDVTLAREDA</sequence>
<feature type="transmembrane region" description="Helical" evidence="7">
    <location>
        <begin position="187"/>
        <end position="208"/>
    </location>
</feature>
<comment type="similarity">
    <text evidence="5">Belongs to the SAT4 family.</text>
</comment>
<feature type="compositionally biased region" description="Low complexity" evidence="6">
    <location>
        <begin position="337"/>
        <end position="346"/>
    </location>
</feature>
<dbReference type="GO" id="GO:0016020">
    <property type="term" value="C:membrane"/>
    <property type="evidence" value="ECO:0007669"/>
    <property type="project" value="UniProtKB-SubCell"/>
</dbReference>
<feature type="transmembrane region" description="Helical" evidence="7">
    <location>
        <begin position="228"/>
        <end position="248"/>
    </location>
</feature>
<evidence type="ECO:0000256" key="5">
    <source>
        <dbReference type="ARBA" id="ARBA00038359"/>
    </source>
</evidence>
<dbReference type="RefSeq" id="XP_040661540.1">
    <property type="nucleotide sequence ID" value="XM_040817980.1"/>
</dbReference>
<feature type="transmembrane region" description="Helical" evidence="7">
    <location>
        <begin position="12"/>
        <end position="28"/>
    </location>
</feature>
<keyword evidence="4 7" id="KW-0472">Membrane</keyword>
<dbReference type="PANTHER" id="PTHR33048:SF152">
    <property type="entry name" value="INTEGRAL MEMBRANE PROTEIN"/>
    <property type="match status" value="1"/>
</dbReference>
<dbReference type="AlphaFoldDB" id="A0A1L9P2M3"/>
<evidence type="ECO:0000313" key="9">
    <source>
        <dbReference type="EMBL" id="OJI95777.1"/>
    </source>
</evidence>
<dbReference type="Proteomes" id="UP000184073">
    <property type="component" value="Unassembled WGS sequence"/>
</dbReference>
<feature type="region of interest" description="Disordered" evidence="6">
    <location>
        <begin position="260"/>
        <end position="375"/>
    </location>
</feature>
<keyword evidence="10" id="KW-1185">Reference proteome</keyword>
<accession>A0A1L9P2M3</accession>
<dbReference type="EMBL" id="KV878125">
    <property type="protein sequence ID" value="OJI95777.1"/>
    <property type="molecule type" value="Genomic_DNA"/>
</dbReference>
<comment type="subcellular location">
    <subcellularLocation>
        <location evidence="1">Membrane</location>
        <topology evidence="1">Multi-pass membrane protein</topology>
    </subcellularLocation>
</comment>
<dbReference type="InterPro" id="IPR052337">
    <property type="entry name" value="SAT4-like"/>
</dbReference>
<organism evidence="9 10">
    <name type="scientific">Aspergillus versicolor CBS 583.65</name>
    <dbReference type="NCBI Taxonomy" id="1036611"/>
    <lineage>
        <taxon>Eukaryota</taxon>
        <taxon>Fungi</taxon>
        <taxon>Dikarya</taxon>
        <taxon>Ascomycota</taxon>
        <taxon>Pezizomycotina</taxon>
        <taxon>Eurotiomycetes</taxon>
        <taxon>Eurotiomycetidae</taxon>
        <taxon>Eurotiales</taxon>
        <taxon>Aspergillaceae</taxon>
        <taxon>Aspergillus</taxon>
        <taxon>Aspergillus subgen. Nidulantes</taxon>
    </lineage>
</organism>
<feature type="transmembrane region" description="Helical" evidence="7">
    <location>
        <begin position="126"/>
        <end position="148"/>
    </location>
</feature>
<dbReference type="STRING" id="1036611.A0A1L9P2M3"/>
<dbReference type="Pfam" id="PF20684">
    <property type="entry name" value="Fung_rhodopsin"/>
    <property type="match status" value="2"/>
</dbReference>
<dbReference type="PANTHER" id="PTHR33048">
    <property type="entry name" value="PTH11-LIKE INTEGRAL MEMBRANE PROTEIN (AFU_ORTHOLOGUE AFUA_5G11245)"/>
    <property type="match status" value="1"/>
</dbReference>
<evidence type="ECO:0000256" key="4">
    <source>
        <dbReference type="ARBA" id="ARBA00023136"/>
    </source>
</evidence>
<evidence type="ECO:0000313" key="10">
    <source>
        <dbReference type="Proteomes" id="UP000184073"/>
    </source>
</evidence>
<evidence type="ECO:0000256" key="6">
    <source>
        <dbReference type="SAM" id="MobiDB-lite"/>
    </source>
</evidence>
<name>A0A1L9P2M3_ASPVE</name>
<protein>
    <recommendedName>
        <fullName evidence="8">Rhodopsin domain-containing protein</fullName>
    </recommendedName>
</protein>
<evidence type="ECO:0000256" key="1">
    <source>
        <dbReference type="ARBA" id="ARBA00004141"/>
    </source>
</evidence>
<dbReference type="OrthoDB" id="5398233at2759"/>
<keyword evidence="2 7" id="KW-0812">Transmembrane</keyword>
<feature type="domain" description="Rhodopsin" evidence="8">
    <location>
        <begin position="162"/>
        <end position="245"/>
    </location>
</feature>
<gene>
    <name evidence="9" type="ORF">ASPVEDRAFT_871137</name>
</gene>
<dbReference type="VEuPathDB" id="FungiDB:ASPVEDRAFT_871137"/>
<evidence type="ECO:0000256" key="2">
    <source>
        <dbReference type="ARBA" id="ARBA00022692"/>
    </source>
</evidence>
<evidence type="ECO:0000259" key="8">
    <source>
        <dbReference type="Pfam" id="PF20684"/>
    </source>
</evidence>
<keyword evidence="3 7" id="KW-1133">Transmembrane helix</keyword>
<feature type="transmembrane region" description="Helical" evidence="7">
    <location>
        <begin position="160"/>
        <end position="180"/>
    </location>
</feature>
<feature type="compositionally biased region" description="Basic and acidic residues" evidence="6">
    <location>
        <begin position="298"/>
        <end position="319"/>
    </location>
</feature>
<evidence type="ECO:0000256" key="7">
    <source>
        <dbReference type="SAM" id="Phobius"/>
    </source>
</evidence>
<dbReference type="GeneID" id="63733491"/>
<dbReference type="InterPro" id="IPR049326">
    <property type="entry name" value="Rhodopsin_dom_fungi"/>
</dbReference>